<feature type="region of interest" description="Disordered" evidence="1">
    <location>
        <begin position="136"/>
        <end position="160"/>
    </location>
</feature>
<name>M8BHB9_AEGTA</name>
<proteinExistence type="predicted"/>
<evidence type="ECO:0000256" key="1">
    <source>
        <dbReference type="SAM" id="MobiDB-lite"/>
    </source>
</evidence>
<protein>
    <submittedName>
        <fullName evidence="2">Uncharacterized protein</fullName>
    </submittedName>
</protein>
<feature type="compositionally biased region" description="Gly residues" evidence="1">
    <location>
        <begin position="136"/>
        <end position="145"/>
    </location>
</feature>
<reference evidence="2" key="1">
    <citation type="submission" date="2015-06" db="UniProtKB">
        <authorList>
            <consortium name="EnsemblPlants"/>
        </authorList>
    </citation>
    <scope>IDENTIFICATION</scope>
</reference>
<organism evidence="2">
    <name type="scientific">Aegilops tauschii</name>
    <name type="common">Tausch's goatgrass</name>
    <name type="synonym">Aegilops squarrosa</name>
    <dbReference type="NCBI Taxonomy" id="37682"/>
    <lineage>
        <taxon>Eukaryota</taxon>
        <taxon>Viridiplantae</taxon>
        <taxon>Streptophyta</taxon>
        <taxon>Embryophyta</taxon>
        <taxon>Tracheophyta</taxon>
        <taxon>Spermatophyta</taxon>
        <taxon>Magnoliopsida</taxon>
        <taxon>Liliopsida</taxon>
        <taxon>Poales</taxon>
        <taxon>Poaceae</taxon>
        <taxon>BOP clade</taxon>
        <taxon>Pooideae</taxon>
        <taxon>Triticodae</taxon>
        <taxon>Triticeae</taxon>
        <taxon>Triticinae</taxon>
        <taxon>Aegilops</taxon>
    </lineage>
</organism>
<accession>M8BHB9</accession>
<evidence type="ECO:0000313" key="2">
    <source>
        <dbReference type="EnsemblPlants" id="EMT24365"/>
    </source>
</evidence>
<feature type="region of interest" description="Disordered" evidence="1">
    <location>
        <begin position="1"/>
        <end position="36"/>
    </location>
</feature>
<dbReference type="AlphaFoldDB" id="M8BHB9"/>
<dbReference type="EnsemblPlants" id="EMT24365">
    <property type="protein sequence ID" value="EMT24365"/>
    <property type="gene ID" value="F775_05186"/>
</dbReference>
<sequence length="198" mass="21190">MREGMHQGPRASTASAGKHLVAEVPQGRRRGNAGRAWATGSRSFKVECRLEVAGEDRGLAGIRSRRPACWHGIHGSVAGVTGSSSVGRGRRAMEAPAPARCGSGASAMWRWWRKEEGMPEVEVLLDLEMGRRWGKGGDAAEGGGAALERRGRGSSDPSAGVHTRRWRLWDAVSGSCGRRAAPGRESASVGRRWLWAAL</sequence>